<dbReference type="EMBL" id="KQ435741">
    <property type="protein sequence ID" value="KOX76777.1"/>
    <property type="molecule type" value="Genomic_DNA"/>
</dbReference>
<protein>
    <submittedName>
        <fullName evidence="1">Uncharacterized protein</fullName>
    </submittedName>
</protein>
<sequence>MYLCFYHTNIVLALKDFQSISNKRHFSITPGLEFFSFDWTIDSNDIHTHIIHIAKNASYFHRELLQNGFSLIIESYNVFLFLEKQRKDRTGRVQHWRLVSPEYTPVLRCHQFNDTSSSLVQAATKILTCDSYMCKFYLIQNKMLNVNTDLFLLTDFTVQHNVRNFIVSKQFFMTEYLIVQTSARSDHSQPYIRSIHPSSIQSDREEECQKAAEIPVGYGSLSEARDPAVRAAPHLSMAATVNEKNLLDNKGVVDLVLNPVQDLIPKDIKIRLFFVDRREDGRENLFDEIKIEASVVECFQPRTRNHPKCKRDTRPNFAEQKQTKSAFEAAHFRIPQDNETKKYNKTAMASSLCLTYYWPLLLILMQIEDY</sequence>
<evidence type="ECO:0000313" key="1">
    <source>
        <dbReference type="EMBL" id="KOX76777.1"/>
    </source>
</evidence>
<dbReference type="Proteomes" id="UP000053105">
    <property type="component" value="Unassembled WGS sequence"/>
</dbReference>
<organism evidence="1 2">
    <name type="scientific">Melipona quadrifasciata</name>
    <dbReference type="NCBI Taxonomy" id="166423"/>
    <lineage>
        <taxon>Eukaryota</taxon>
        <taxon>Metazoa</taxon>
        <taxon>Ecdysozoa</taxon>
        <taxon>Arthropoda</taxon>
        <taxon>Hexapoda</taxon>
        <taxon>Insecta</taxon>
        <taxon>Pterygota</taxon>
        <taxon>Neoptera</taxon>
        <taxon>Endopterygota</taxon>
        <taxon>Hymenoptera</taxon>
        <taxon>Apocrita</taxon>
        <taxon>Aculeata</taxon>
        <taxon>Apoidea</taxon>
        <taxon>Anthophila</taxon>
        <taxon>Apidae</taxon>
        <taxon>Melipona</taxon>
    </lineage>
</organism>
<accession>A0A0M9A415</accession>
<evidence type="ECO:0000313" key="2">
    <source>
        <dbReference type="Proteomes" id="UP000053105"/>
    </source>
</evidence>
<proteinExistence type="predicted"/>
<dbReference type="AlphaFoldDB" id="A0A0M9A415"/>
<name>A0A0M9A415_9HYME</name>
<keyword evidence="2" id="KW-1185">Reference proteome</keyword>
<gene>
    <name evidence="1" type="ORF">WN51_11201</name>
</gene>
<reference evidence="1 2" key="1">
    <citation type="submission" date="2015-07" db="EMBL/GenBank/DDBJ databases">
        <title>The genome of Melipona quadrifasciata.</title>
        <authorList>
            <person name="Pan H."/>
            <person name="Kapheim K."/>
        </authorList>
    </citation>
    <scope>NUCLEOTIDE SEQUENCE [LARGE SCALE GENOMIC DNA]</scope>
    <source>
        <strain evidence="1">0111107301</strain>
        <tissue evidence="1">Whole body</tissue>
    </source>
</reference>